<sequence length="357" mass="40635">MNDTPDQSRETNRVLFERLALQIDRLERMCADIRATPAIQALHEWEALWKAACDRWSHSLPERLHLAPLPLSNLRATVLVAIARREEALTGENWREFWAEIDVLQERLNQLVPDPTVLFVLKAHLEAVTRESESTKALVSARIGKITAGFSFHGWTTESTLLKGLMATAIAPKNPVGPEIKLAHEHVSRVVDQHRFRYDERIASDRALSLWKQATSDEVVENLRTSIASSGLRSMRWWLGFKYSQTPKPPRVKGSTVLVDVSASAVKTQQGYKSESQIALLTGLSAFSEWATDHCGLSPLDIEELWLWDRHDRNFETGRRFRLAEDMTVVIFANKVTLEMSVRRAEALNEYCSQPRD</sequence>
<keyword evidence="1" id="KW-0614">Plasmid</keyword>
<organism evidence="1 2">
    <name type="scientific">Ahniella affigens</name>
    <dbReference type="NCBI Taxonomy" id="2021234"/>
    <lineage>
        <taxon>Bacteria</taxon>
        <taxon>Pseudomonadati</taxon>
        <taxon>Pseudomonadota</taxon>
        <taxon>Gammaproteobacteria</taxon>
        <taxon>Lysobacterales</taxon>
        <taxon>Rhodanobacteraceae</taxon>
        <taxon>Ahniella</taxon>
    </lineage>
</organism>
<dbReference type="AlphaFoldDB" id="A0A2P1PZT2"/>
<accession>A0A2P1PZT2</accession>
<gene>
    <name evidence="1" type="ORF">C7S18_23935</name>
</gene>
<evidence type="ECO:0000313" key="1">
    <source>
        <dbReference type="EMBL" id="AVQ00352.1"/>
    </source>
</evidence>
<dbReference type="KEGG" id="xba:C7S18_23935"/>
<dbReference type="RefSeq" id="WP_106894269.1">
    <property type="nucleotide sequence ID" value="NZ_CP027861.1"/>
</dbReference>
<dbReference type="EMBL" id="CP027861">
    <property type="protein sequence ID" value="AVQ00352.1"/>
    <property type="molecule type" value="Genomic_DNA"/>
</dbReference>
<geneLocation type="plasmid" evidence="1">
    <name>unnamed</name>
</geneLocation>
<evidence type="ECO:0000313" key="2">
    <source>
        <dbReference type="Proteomes" id="UP000241074"/>
    </source>
</evidence>
<name>A0A2P1PZT2_9GAMM</name>
<proteinExistence type="predicted"/>
<protein>
    <submittedName>
        <fullName evidence="1">Uncharacterized protein</fullName>
    </submittedName>
</protein>
<keyword evidence="2" id="KW-1185">Reference proteome</keyword>
<reference evidence="1 2" key="1">
    <citation type="submission" date="2018-03" db="EMBL/GenBank/DDBJ databases">
        <title>Ahniella affigens gen. nov., sp. nov., a gammaproteobacterium isolated from sandy soil near a stream.</title>
        <authorList>
            <person name="Ko Y."/>
            <person name="Kim J.-H."/>
        </authorList>
    </citation>
    <scope>NUCLEOTIDE SEQUENCE [LARGE SCALE GENOMIC DNA]</scope>
    <source>
        <strain evidence="1 2">D13</strain>
        <plasmid evidence="2">Plasmid unnamed</plasmid>
    </source>
</reference>
<reference evidence="1 2" key="2">
    <citation type="submission" date="2018-03" db="EMBL/GenBank/DDBJ databases">
        <authorList>
            <person name="Keele B.F."/>
        </authorList>
    </citation>
    <scope>NUCLEOTIDE SEQUENCE [LARGE SCALE GENOMIC DNA]</scope>
    <source>
        <strain evidence="1 2">D13</strain>
        <plasmid evidence="2">Plasmid unnamed</plasmid>
    </source>
</reference>
<dbReference type="Proteomes" id="UP000241074">
    <property type="component" value="Plasmid unnamed"/>
</dbReference>